<keyword evidence="1" id="KW-0732">Signal</keyword>
<dbReference type="EMBL" id="BMJQ01000009">
    <property type="protein sequence ID" value="GGF25798.1"/>
    <property type="molecule type" value="Genomic_DNA"/>
</dbReference>
<sequence length="165" mass="16366">MSRFSNMARSGCGLALVALMLNACQNGYSPDHYSSASMQQASKVDRATVQSVRSVDVDGTAGAGALVGGAAGGIGGSSFGSGGGSAAATLGGVLVGAAIGALVEKSATDTQAFEYIVQKQNGDLMSVTQKDAQPLAVGQKVMLIYGVKARLIPDTSNNPPAAPAS</sequence>
<accession>A0A8J2YVZ5</accession>
<comment type="caution">
    <text evidence="2">The sequence shown here is derived from an EMBL/GenBank/DDBJ whole genome shotgun (WGS) entry which is preliminary data.</text>
</comment>
<evidence type="ECO:0008006" key="4">
    <source>
        <dbReference type="Google" id="ProtNLM"/>
    </source>
</evidence>
<proteinExistence type="predicted"/>
<name>A0A8J2YVZ5_9PROT</name>
<evidence type="ECO:0000313" key="2">
    <source>
        <dbReference type="EMBL" id="GGF25798.1"/>
    </source>
</evidence>
<dbReference type="Proteomes" id="UP000646365">
    <property type="component" value="Unassembled WGS sequence"/>
</dbReference>
<feature type="chain" id="PRO_5035214517" description="Glycine zipper 2TM domain-containing protein" evidence="1">
    <location>
        <begin position="24"/>
        <end position="165"/>
    </location>
</feature>
<keyword evidence="3" id="KW-1185">Reference proteome</keyword>
<protein>
    <recommendedName>
        <fullName evidence="4">Glycine zipper 2TM domain-containing protein</fullName>
    </recommendedName>
</protein>
<dbReference type="AlphaFoldDB" id="A0A8J2YVZ5"/>
<feature type="signal peptide" evidence="1">
    <location>
        <begin position="1"/>
        <end position="23"/>
    </location>
</feature>
<gene>
    <name evidence="2" type="ORF">GCM10011611_34840</name>
</gene>
<evidence type="ECO:0000313" key="3">
    <source>
        <dbReference type="Proteomes" id="UP000646365"/>
    </source>
</evidence>
<reference evidence="2" key="1">
    <citation type="journal article" date="2014" name="Int. J. Syst. Evol. Microbiol.">
        <title>Complete genome sequence of Corynebacterium casei LMG S-19264T (=DSM 44701T), isolated from a smear-ripened cheese.</title>
        <authorList>
            <consortium name="US DOE Joint Genome Institute (JGI-PGF)"/>
            <person name="Walter F."/>
            <person name="Albersmeier A."/>
            <person name="Kalinowski J."/>
            <person name="Ruckert C."/>
        </authorList>
    </citation>
    <scope>NUCLEOTIDE SEQUENCE</scope>
    <source>
        <strain evidence="2">CGMCC 1.15725</strain>
    </source>
</reference>
<reference evidence="2" key="2">
    <citation type="submission" date="2020-09" db="EMBL/GenBank/DDBJ databases">
        <authorList>
            <person name="Sun Q."/>
            <person name="Zhou Y."/>
        </authorList>
    </citation>
    <scope>NUCLEOTIDE SEQUENCE</scope>
    <source>
        <strain evidence="2">CGMCC 1.15725</strain>
    </source>
</reference>
<dbReference type="RefSeq" id="WP_189048032.1">
    <property type="nucleotide sequence ID" value="NZ_BMJQ01000009.1"/>
</dbReference>
<evidence type="ECO:0000256" key="1">
    <source>
        <dbReference type="SAM" id="SignalP"/>
    </source>
</evidence>
<organism evidence="2 3">
    <name type="scientific">Aliidongia dinghuensis</name>
    <dbReference type="NCBI Taxonomy" id="1867774"/>
    <lineage>
        <taxon>Bacteria</taxon>
        <taxon>Pseudomonadati</taxon>
        <taxon>Pseudomonadota</taxon>
        <taxon>Alphaproteobacteria</taxon>
        <taxon>Rhodospirillales</taxon>
        <taxon>Dongiaceae</taxon>
        <taxon>Aliidongia</taxon>
    </lineage>
</organism>